<feature type="transmembrane region" description="Helical" evidence="1">
    <location>
        <begin position="121"/>
        <end position="144"/>
    </location>
</feature>
<evidence type="ECO:0000313" key="3">
    <source>
        <dbReference type="Proteomes" id="UP000567293"/>
    </source>
</evidence>
<evidence type="ECO:0000256" key="1">
    <source>
        <dbReference type="SAM" id="Phobius"/>
    </source>
</evidence>
<feature type="non-terminal residue" evidence="2">
    <location>
        <position position="150"/>
    </location>
</feature>
<gene>
    <name evidence="2" type="ORF">HRJ53_27085</name>
</gene>
<keyword evidence="3" id="KW-1185">Reference proteome</keyword>
<protein>
    <submittedName>
        <fullName evidence="2">Uncharacterized protein</fullName>
    </submittedName>
</protein>
<dbReference type="Proteomes" id="UP000567293">
    <property type="component" value="Unassembled WGS sequence"/>
</dbReference>
<keyword evidence="1" id="KW-0812">Transmembrane</keyword>
<feature type="transmembrane region" description="Helical" evidence="1">
    <location>
        <begin position="82"/>
        <end position="100"/>
    </location>
</feature>
<comment type="caution">
    <text evidence="2">The sequence shown here is derived from an EMBL/GenBank/DDBJ whole genome shotgun (WGS) entry which is preliminary data.</text>
</comment>
<keyword evidence="1" id="KW-0472">Membrane</keyword>
<organism evidence="2 3">
    <name type="scientific">Candidatus Acidiferrum panamense</name>
    <dbReference type="NCBI Taxonomy" id="2741543"/>
    <lineage>
        <taxon>Bacteria</taxon>
        <taxon>Pseudomonadati</taxon>
        <taxon>Acidobacteriota</taxon>
        <taxon>Terriglobia</taxon>
        <taxon>Candidatus Acidiferrales</taxon>
        <taxon>Candidatus Acidiferrum</taxon>
    </lineage>
</organism>
<dbReference type="EMBL" id="JACDQQ010002623">
    <property type="protein sequence ID" value="MBA0088670.1"/>
    <property type="molecule type" value="Genomic_DNA"/>
</dbReference>
<sequence>MDVTPQNSAVGAPVVEPPTGPAAALDALLADQTPRHSRLKVSGPHGRPVQVAYAVIDCAMVGLVGALVFYSQSVIALEPPALGTYVPVIFAYAVLVVLSCTSQDLYRTPRDRGALEETLMVLKAVSLATAVLVLFVFAFGAQGITRLSVL</sequence>
<keyword evidence="1" id="KW-1133">Transmembrane helix</keyword>
<feature type="transmembrane region" description="Helical" evidence="1">
    <location>
        <begin position="51"/>
        <end position="70"/>
    </location>
</feature>
<evidence type="ECO:0000313" key="2">
    <source>
        <dbReference type="EMBL" id="MBA0088670.1"/>
    </source>
</evidence>
<proteinExistence type="predicted"/>
<name>A0A7V8NW99_9BACT</name>
<reference evidence="2" key="1">
    <citation type="submission" date="2020-06" db="EMBL/GenBank/DDBJ databases">
        <title>Legume-microbial interactions unlock mineral nutrients during tropical forest succession.</title>
        <authorList>
            <person name="Epihov D.Z."/>
        </authorList>
    </citation>
    <scope>NUCLEOTIDE SEQUENCE [LARGE SCALE GENOMIC DNA]</scope>
    <source>
        <strain evidence="2">Pan2503</strain>
    </source>
</reference>
<dbReference type="AlphaFoldDB" id="A0A7V8NW99"/>
<accession>A0A7V8NW99</accession>